<dbReference type="Gene3D" id="2.20.70.10">
    <property type="match status" value="2"/>
</dbReference>
<evidence type="ECO:0000313" key="10">
    <source>
        <dbReference type="Proteomes" id="UP000054097"/>
    </source>
</evidence>
<accession>A0A0C3BSA3</accession>
<reference evidence="9 10" key="1">
    <citation type="submission" date="2014-04" db="EMBL/GenBank/DDBJ databases">
        <authorList>
            <consortium name="DOE Joint Genome Institute"/>
            <person name="Kuo A."/>
            <person name="Zuccaro A."/>
            <person name="Kohler A."/>
            <person name="Nagy L.G."/>
            <person name="Floudas D."/>
            <person name="Copeland A."/>
            <person name="Barry K.W."/>
            <person name="Cichocki N."/>
            <person name="Veneault-Fourrey C."/>
            <person name="LaButti K."/>
            <person name="Lindquist E.A."/>
            <person name="Lipzen A."/>
            <person name="Lundell T."/>
            <person name="Morin E."/>
            <person name="Murat C."/>
            <person name="Sun H."/>
            <person name="Tunlid A."/>
            <person name="Henrissat B."/>
            <person name="Grigoriev I.V."/>
            <person name="Hibbett D.S."/>
            <person name="Martin F."/>
            <person name="Nordberg H.P."/>
            <person name="Cantor M.N."/>
            <person name="Hua S.X."/>
        </authorList>
    </citation>
    <scope>NUCLEOTIDE SEQUENCE [LARGE SCALE GENOMIC DNA]</scope>
    <source>
        <strain evidence="9 10">MAFF 305830</strain>
    </source>
</reference>
<dbReference type="Pfam" id="PF00397">
    <property type="entry name" value="WW"/>
    <property type="match status" value="1"/>
</dbReference>
<dbReference type="PANTHER" id="PTHR11864:SF0">
    <property type="entry name" value="PRP40 PRE-MRNA PROCESSING FACTOR 40 HOMOLOG A (YEAST)"/>
    <property type="match status" value="1"/>
</dbReference>
<keyword evidence="4" id="KW-0508">mRNA splicing</keyword>
<keyword evidence="5" id="KW-0539">Nucleus</keyword>
<dbReference type="PROSITE" id="PS51676">
    <property type="entry name" value="FF"/>
    <property type="match status" value="2"/>
</dbReference>
<evidence type="ECO:0000256" key="1">
    <source>
        <dbReference type="ARBA" id="ARBA00004123"/>
    </source>
</evidence>
<evidence type="ECO:0000256" key="5">
    <source>
        <dbReference type="ARBA" id="ARBA00023242"/>
    </source>
</evidence>
<dbReference type="Proteomes" id="UP000054097">
    <property type="component" value="Unassembled WGS sequence"/>
</dbReference>
<dbReference type="GO" id="GO:0071004">
    <property type="term" value="C:U2-type prespliceosome"/>
    <property type="evidence" value="ECO:0007669"/>
    <property type="project" value="TreeGrafter"/>
</dbReference>
<keyword evidence="2" id="KW-0507">mRNA processing</keyword>
<feature type="region of interest" description="Disordered" evidence="6">
    <location>
        <begin position="579"/>
        <end position="683"/>
    </location>
</feature>
<keyword evidence="3" id="KW-0677">Repeat</keyword>
<gene>
    <name evidence="9" type="ORF">M408DRAFT_325713</name>
</gene>
<dbReference type="InterPro" id="IPR036020">
    <property type="entry name" value="WW_dom_sf"/>
</dbReference>
<dbReference type="HOGENOM" id="CLU_005825_1_1_1"/>
<evidence type="ECO:0000256" key="6">
    <source>
        <dbReference type="SAM" id="MobiDB-lite"/>
    </source>
</evidence>
<protein>
    <recommendedName>
        <fullName evidence="11">WW domain-containing protein</fullName>
    </recommendedName>
</protein>
<evidence type="ECO:0000259" key="7">
    <source>
        <dbReference type="PROSITE" id="PS50020"/>
    </source>
</evidence>
<dbReference type="InterPro" id="IPR036517">
    <property type="entry name" value="FF_domain_sf"/>
</dbReference>
<dbReference type="GO" id="GO:0003723">
    <property type="term" value="F:RNA binding"/>
    <property type="evidence" value="ECO:0007669"/>
    <property type="project" value="TreeGrafter"/>
</dbReference>
<dbReference type="FunFam" id="1.10.10.440:FF:000013">
    <property type="entry name" value="pre-mRNA-processing protein 40A isoform X1"/>
    <property type="match status" value="1"/>
</dbReference>
<dbReference type="PROSITE" id="PS50020">
    <property type="entry name" value="WW_DOMAIN_2"/>
    <property type="match status" value="2"/>
</dbReference>
<reference evidence="10" key="2">
    <citation type="submission" date="2015-01" db="EMBL/GenBank/DDBJ databases">
        <title>Evolutionary Origins and Diversification of the Mycorrhizal Mutualists.</title>
        <authorList>
            <consortium name="DOE Joint Genome Institute"/>
            <consortium name="Mycorrhizal Genomics Consortium"/>
            <person name="Kohler A."/>
            <person name="Kuo A."/>
            <person name="Nagy L.G."/>
            <person name="Floudas D."/>
            <person name="Copeland A."/>
            <person name="Barry K.W."/>
            <person name="Cichocki N."/>
            <person name="Veneault-Fourrey C."/>
            <person name="LaButti K."/>
            <person name="Lindquist E.A."/>
            <person name="Lipzen A."/>
            <person name="Lundell T."/>
            <person name="Morin E."/>
            <person name="Murat C."/>
            <person name="Riley R."/>
            <person name="Ohm R."/>
            <person name="Sun H."/>
            <person name="Tunlid A."/>
            <person name="Henrissat B."/>
            <person name="Grigoriev I.V."/>
            <person name="Hibbett D.S."/>
            <person name="Martin F."/>
        </authorList>
    </citation>
    <scope>NUCLEOTIDE SEQUENCE [LARGE SCALE GENOMIC DNA]</scope>
    <source>
        <strain evidence="10">MAFF 305830</strain>
    </source>
</reference>
<dbReference type="GO" id="GO:0005685">
    <property type="term" value="C:U1 snRNP"/>
    <property type="evidence" value="ECO:0007669"/>
    <property type="project" value="TreeGrafter"/>
</dbReference>
<proteinExistence type="predicted"/>
<dbReference type="Pfam" id="PF01846">
    <property type="entry name" value="FF"/>
    <property type="match status" value="2"/>
</dbReference>
<feature type="domain" description="WW" evidence="7">
    <location>
        <begin position="42"/>
        <end position="74"/>
    </location>
</feature>
<dbReference type="OrthoDB" id="187617at2759"/>
<feature type="domain" description="FF" evidence="8">
    <location>
        <begin position="171"/>
        <end position="226"/>
    </location>
</feature>
<dbReference type="PANTHER" id="PTHR11864">
    <property type="entry name" value="PRE-MRNA-PROCESSING PROTEIN PRP40"/>
    <property type="match status" value="1"/>
</dbReference>
<dbReference type="Gene3D" id="1.10.10.440">
    <property type="entry name" value="FF domain"/>
    <property type="match status" value="4"/>
</dbReference>
<feature type="compositionally biased region" description="Basic and acidic residues" evidence="6">
    <location>
        <begin position="579"/>
        <end position="664"/>
    </location>
</feature>
<evidence type="ECO:0000256" key="2">
    <source>
        <dbReference type="ARBA" id="ARBA00022664"/>
    </source>
</evidence>
<keyword evidence="10" id="KW-1185">Reference proteome</keyword>
<evidence type="ECO:0008006" key="11">
    <source>
        <dbReference type="Google" id="ProtNLM"/>
    </source>
</evidence>
<dbReference type="STRING" id="933852.A0A0C3BSA3"/>
<dbReference type="SUPFAM" id="SSF51045">
    <property type="entry name" value="WW domain"/>
    <property type="match status" value="2"/>
</dbReference>
<sequence length="683" mass="79935">MSSSVIWTEHRNAEGRTYWYNATSKESVWEKPDALKTPFERALAQTTWKEYFQEGRKYYYNTDTKQSKWDMPDELLLVLEKVEKETGPLAASTTPGQAGNIEGANQNLAALQLQSPTHAASQAGILNSMTGALVGRGIPAPMGQLSQNSFPPPARPTNPDEPVVPTNGFSTHEEAEKAFWYLLKKNSVAPNSTWEDTIRAIITDPLYRAFNSMAERKESWQKYVDMLKTKETEEKEARMNKQRPAIKNMLRGNPNVFHYTSFETADQLFAQHPIWQSVRIEAERRQLFLEYIADLQQREQTRLREMRGRNMEKVVGVFKHYGVDALTRWRDALRMVLESDGWREDKELSQLPQLDILLAFEDYSKIKSGEYEATVKIAEMGRMQKNRIAREAFRALLDELKASDKLTSGTKWKEVYPLLKDDERYLNLLGLPGSTPLELFWDAVDQLDQALESKVKDVERYLSSKSFKFTEQTTMEELVTVLKEDEEIAKKTENDSIGLYRYFHEQAAHQRRKAEKLQRRMQDDLRHALKRKAHKIDIDAPYEEAVPIIQDLPEFKAMDNDDEARKIAFAKFVKRQKERMREAHSDDESASSRKRKEPYGTRMRDRERSKERERERDEKYGRHRERDRDRDGKRRDDRDRERERERERDRKRRKEDVEMRDSSPSKEANGTKGRGDSPEEGEI</sequence>
<dbReference type="InterPro" id="IPR002713">
    <property type="entry name" value="FF_domain"/>
</dbReference>
<name>A0A0C3BSA3_SERVB</name>
<dbReference type="AlphaFoldDB" id="A0A0C3BSA3"/>
<dbReference type="EMBL" id="KN824277">
    <property type="protein sequence ID" value="KIM34271.1"/>
    <property type="molecule type" value="Genomic_DNA"/>
</dbReference>
<comment type="subcellular location">
    <subcellularLocation>
        <location evidence="1">Nucleus</location>
    </subcellularLocation>
</comment>
<dbReference type="InterPro" id="IPR001202">
    <property type="entry name" value="WW_dom"/>
</dbReference>
<dbReference type="GO" id="GO:0045292">
    <property type="term" value="P:mRNA cis splicing, via spliceosome"/>
    <property type="evidence" value="ECO:0007669"/>
    <property type="project" value="InterPro"/>
</dbReference>
<feature type="domain" description="WW" evidence="7">
    <location>
        <begin position="7"/>
        <end position="34"/>
    </location>
</feature>
<dbReference type="SMART" id="SM00441">
    <property type="entry name" value="FF"/>
    <property type="match status" value="4"/>
</dbReference>
<evidence type="ECO:0000256" key="3">
    <source>
        <dbReference type="ARBA" id="ARBA00022737"/>
    </source>
</evidence>
<evidence type="ECO:0000256" key="4">
    <source>
        <dbReference type="ARBA" id="ARBA00023187"/>
    </source>
</evidence>
<evidence type="ECO:0000313" key="9">
    <source>
        <dbReference type="EMBL" id="KIM34271.1"/>
    </source>
</evidence>
<dbReference type="SMART" id="SM00456">
    <property type="entry name" value="WW"/>
    <property type="match status" value="2"/>
</dbReference>
<dbReference type="InterPro" id="IPR039726">
    <property type="entry name" value="Prp40-like"/>
</dbReference>
<feature type="domain" description="FF" evidence="8">
    <location>
        <begin position="385"/>
        <end position="446"/>
    </location>
</feature>
<dbReference type="CDD" id="cd00201">
    <property type="entry name" value="WW"/>
    <property type="match status" value="2"/>
</dbReference>
<organism evidence="9 10">
    <name type="scientific">Serendipita vermifera MAFF 305830</name>
    <dbReference type="NCBI Taxonomy" id="933852"/>
    <lineage>
        <taxon>Eukaryota</taxon>
        <taxon>Fungi</taxon>
        <taxon>Dikarya</taxon>
        <taxon>Basidiomycota</taxon>
        <taxon>Agaricomycotina</taxon>
        <taxon>Agaricomycetes</taxon>
        <taxon>Sebacinales</taxon>
        <taxon>Serendipitaceae</taxon>
        <taxon>Serendipita</taxon>
    </lineage>
</organism>
<dbReference type="SUPFAM" id="SSF81698">
    <property type="entry name" value="FF domain"/>
    <property type="match status" value="4"/>
</dbReference>
<evidence type="ECO:0000259" key="8">
    <source>
        <dbReference type="PROSITE" id="PS51676"/>
    </source>
</evidence>